<sequence length="68" mass="7751">MRMGPRPRAEIVPNALTEALSDMIYHKVRPLVIYAPKTQFQLHQVRLLMTPENMALVGDLAALPRTIR</sequence>
<dbReference type="Proteomes" id="UP000241421">
    <property type="component" value="Unassembled WGS sequence"/>
</dbReference>
<dbReference type="AlphaFoldDB" id="A0A2U2HKG3"/>
<reference evidence="1 2" key="1">
    <citation type="submission" date="2018-04" db="EMBL/GenBank/DDBJ databases">
        <title>Massilia violaceinigra sp. nov., a novel purple-pigmented bacterium isolated from Tianshan glacier, Xinjiang, China.</title>
        <authorList>
            <person name="Wang H."/>
        </authorList>
    </citation>
    <scope>NUCLEOTIDE SEQUENCE [LARGE SCALE GENOMIC DNA]</scope>
    <source>
        <strain evidence="1 2">B448-2</strain>
    </source>
</reference>
<gene>
    <name evidence="1" type="ORF">C7C56_013025</name>
</gene>
<accession>A0A2U2HKG3</accession>
<comment type="caution">
    <text evidence="1">The sequence shown here is derived from an EMBL/GenBank/DDBJ whole genome shotgun (WGS) entry which is preliminary data.</text>
</comment>
<dbReference type="EMBL" id="PXWF02000213">
    <property type="protein sequence ID" value="PWF47964.1"/>
    <property type="molecule type" value="Genomic_DNA"/>
</dbReference>
<proteinExistence type="predicted"/>
<keyword evidence="2" id="KW-1185">Reference proteome</keyword>
<feature type="non-terminal residue" evidence="1">
    <location>
        <position position="68"/>
    </location>
</feature>
<evidence type="ECO:0000313" key="1">
    <source>
        <dbReference type="EMBL" id="PWF47964.1"/>
    </source>
</evidence>
<organism evidence="1 2">
    <name type="scientific">Massilia glaciei</name>
    <dbReference type="NCBI Taxonomy" id="1524097"/>
    <lineage>
        <taxon>Bacteria</taxon>
        <taxon>Pseudomonadati</taxon>
        <taxon>Pseudomonadota</taxon>
        <taxon>Betaproteobacteria</taxon>
        <taxon>Burkholderiales</taxon>
        <taxon>Oxalobacteraceae</taxon>
        <taxon>Telluria group</taxon>
        <taxon>Massilia</taxon>
    </lineage>
</organism>
<protein>
    <submittedName>
        <fullName evidence="1">Uncharacterized protein</fullName>
    </submittedName>
</protein>
<name>A0A2U2HKG3_9BURK</name>
<evidence type="ECO:0000313" key="2">
    <source>
        <dbReference type="Proteomes" id="UP000241421"/>
    </source>
</evidence>